<organism evidence="7 8">
    <name type="scientific">Chinchilla lanigera</name>
    <name type="common">Long-tailed chinchilla</name>
    <name type="synonym">Chinchilla villidera</name>
    <dbReference type="NCBI Taxonomy" id="34839"/>
    <lineage>
        <taxon>Eukaryota</taxon>
        <taxon>Metazoa</taxon>
        <taxon>Chordata</taxon>
        <taxon>Craniata</taxon>
        <taxon>Vertebrata</taxon>
        <taxon>Euteleostomi</taxon>
        <taxon>Mammalia</taxon>
        <taxon>Eutheria</taxon>
        <taxon>Euarchontoglires</taxon>
        <taxon>Glires</taxon>
        <taxon>Rodentia</taxon>
        <taxon>Hystricomorpha</taxon>
        <taxon>Chinchillidae</taxon>
        <taxon>Chinchilla</taxon>
    </lineage>
</organism>
<comment type="subunit">
    <text evidence="6">Interacts with IKBKE and TBK1 via its coiled coil region. Interaction with TBK1 is disrupted upon viral infection or TLR3 stimulation. Interacts with CDC42BPB. Interacts with SIKE1 which mediates association with the STRIPAK core complex composed of PP2A catalytic and scaffolding subunits, the striatins (PP2A regulatory subunits), the striatin-associated proteins MOB4, STRIP1 and STRIP2, PDCD10 and members of the STE20 kinases, such as STK24 and STK26.</text>
</comment>
<keyword evidence="8" id="KW-1185">Reference proteome</keyword>
<dbReference type="Proteomes" id="UP000694398">
    <property type="component" value="Unassembled WGS sequence"/>
</dbReference>
<dbReference type="PANTHER" id="PTHR12186">
    <property type="entry name" value="SIKE FAMILY MEMBER"/>
    <property type="match status" value="1"/>
</dbReference>
<comment type="similarity">
    <text evidence="1">Belongs to the SIKE family.</text>
</comment>
<reference evidence="7" key="2">
    <citation type="submission" date="2025-09" db="UniProtKB">
        <authorList>
            <consortium name="Ensembl"/>
        </authorList>
    </citation>
    <scope>IDENTIFICATION</scope>
</reference>
<keyword evidence="2" id="KW-0175">Coiled coil</keyword>
<evidence type="ECO:0000313" key="8">
    <source>
        <dbReference type="Proteomes" id="UP000694398"/>
    </source>
</evidence>
<dbReference type="GeneTree" id="ENSGT00390000018003"/>
<dbReference type="Ensembl" id="ENSCLAT00000007731.1">
    <property type="protein sequence ID" value="ENSCLAP00000007613.1"/>
    <property type="gene ID" value="ENSCLAG00000005344.1"/>
</dbReference>
<evidence type="ECO:0000256" key="3">
    <source>
        <dbReference type="ARBA" id="ARBA00041003"/>
    </source>
</evidence>
<evidence type="ECO:0000256" key="1">
    <source>
        <dbReference type="ARBA" id="ARBA00005537"/>
    </source>
</evidence>
<sequence length="124" mass="14042">MSCTIEKILTDAKTLLERLREHDAAAESLVDQSAALHRRVAAMRETGTALPDQEIESQIDRICEMGEVMRKAVQMDDDQFCKIQEKLAQLELENKELRELLSISSESLQVRKENSVDTASQPIK</sequence>
<gene>
    <name evidence="7" type="primary">SIKE1</name>
</gene>
<protein>
    <recommendedName>
        <fullName evidence="3">Suppressor of IKBKE 1</fullName>
    </recommendedName>
    <alternativeName>
        <fullName evidence="4">Suppressor of IKK-epsilon</fullName>
    </alternativeName>
</protein>
<evidence type="ECO:0000256" key="2">
    <source>
        <dbReference type="ARBA" id="ARBA00023054"/>
    </source>
</evidence>
<evidence type="ECO:0000313" key="7">
    <source>
        <dbReference type="Ensembl" id="ENSCLAP00000007613.1"/>
    </source>
</evidence>
<dbReference type="PANTHER" id="PTHR12186:SF4">
    <property type="entry name" value="SUPPRESSOR OF IKBKE 1"/>
    <property type="match status" value="1"/>
</dbReference>
<dbReference type="InterPro" id="IPR008555">
    <property type="entry name" value="SIKE"/>
</dbReference>
<proteinExistence type="inferred from homology"/>
<accession>A0A8C2V4F2</accession>
<comment type="function">
    <text evidence="5">Physiological suppressor of IKK-epsilon and TBK1 that plays an inhibitory role in virus- and TLR3-triggered IRF3. Inhibits TLR3-mediated activation of interferon-stimulated response elements (ISRE) and the IFN-beta promoter. May act by disrupting the interactions of IKBKE or TBK1 with TICAM1/TRIF, IRF3 and RIGI. Does not inhibit NF-kappa-B activation pathways. Associates with the striatin-interacting phosphatase and kinase (STRIPAK) core complex, forming the extended (SIKE1:SLMAP)STRIPAK complex. The (SIKE1:SLMAP)STRIPAK complex dephosphorylates STK3 leading to the inhibition of Hippo signaling and the control of cell growth.</text>
</comment>
<evidence type="ECO:0000256" key="5">
    <source>
        <dbReference type="ARBA" id="ARBA00046176"/>
    </source>
</evidence>
<dbReference type="Pfam" id="PF05769">
    <property type="entry name" value="SIKE"/>
    <property type="match status" value="2"/>
</dbReference>
<evidence type="ECO:0000256" key="6">
    <source>
        <dbReference type="ARBA" id="ARBA00046610"/>
    </source>
</evidence>
<name>A0A8C2V4F2_CHILA</name>
<evidence type="ECO:0000256" key="4">
    <source>
        <dbReference type="ARBA" id="ARBA00042344"/>
    </source>
</evidence>
<reference evidence="7" key="1">
    <citation type="submission" date="2025-08" db="UniProtKB">
        <authorList>
            <consortium name="Ensembl"/>
        </authorList>
    </citation>
    <scope>IDENTIFICATION</scope>
</reference>
<dbReference type="AlphaFoldDB" id="A0A8C2V4F2"/>